<dbReference type="PANTHER" id="PTHR48099:SF5">
    <property type="entry name" value="C-1-TETRAHYDROFOLATE SYNTHASE, CYTOPLASMIC"/>
    <property type="match status" value="1"/>
</dbReference>
<organism evidence="14 15">
    <name type="scientific">Sinosporangium siamense</name>
    <dbReference type="NCBI Taxonomy" id="1367973"/>
    <lineage>
        <taxon>Bacteria</taxon>
        <taxon>Bacillati</taxon>
        <taxon>Actinomycetota</taxon>
        <taxon>Actinomycetes</taxon>
        <taxon>Streptosporangiales</taxon>
        <taxon>Streptosporangiaceae</taxon>
        <taxon>Sinosporangium</taxon>
    </lineage>
</organism>
<evidence type="ECO:0000256" key="3">
    <source>
        <dbReference type="ARBA" id="ARBA00022605"/>
    </source>
</evidence>
<accession>A0A919RCK0</accession>
<comment type="pathway">
    <text evidence="1 11">One-carbon metabolism; tetrahydrofolate interconversion.</text>
</comment>
<name>A0A919RCK0_9ACTN</name>
<dbReference type="HAMAP" id="MF_01576">
    <property type="entry name" value="THF_DHG_CYH"/>
    <property type="match status" value="1"/>
</dbReference>
<comment type="function">
    <text evidence="11">Catalyzes the oxidation of 5,10-methylenetetrahydrofolate to 5,10-methenyltetrahydrofolate and then the hydrolysis of 5,10-methenyltetrahydrofolate to 10-formyltetrahydrofolate.</text>
</comment>
<comment type="subunit">
    <text evidence="11">Homodimer.</text>
</comment>
<keyword evidence="2 11" id="KW-0554">One-carbon metabolism</keyword>
<feature type="domain" description="Tetrahydrofolate dehydrogenase/cyclohydrolase NAD(P)-binding" evidence="13">
    <location>
        <begin position="139"/>
        <end position="279"/>
    </location>
</feature>
<dbReference type="SUPFAM" id="SSF53223">
    <property type="entry name" value="Aminoacid dehydrogenase-like, N-terminal domain"/>
    <property type="match status" value="1"/>
</dbReference>
<proteinExistence type="inferred from homology"/>
<evidence type="ECO:0000256" key="7">
    <source>
        <dbReference type="ARBA" id="ARBA00023002"/>
    </source>
</evidence>
<keyword evidence="8 11" id="KW-0368">Histidine biosynthesis</keyword>
<reference evidence="14" key="1">
    <citation type="submission" date="2021-01" db="EMBL/GenBank/DDBJ databases">
        <title>Whole genome shotgun sequence of Sinosporangium siamense NBRC 109515.</title>
        <authorList>
            <person name="Komaki H."/>
            <person name="Tamura T."/>
        </authorList>
    </citation>
    <scope>NUCLEOTIDE SEQUENCE</scope>
    <source>
        <strain evidence="14">NBRC 109515</strain>
    </source>
</reference>
<dbReference type="GO" id="GO:0005829">
    <property type="term" value="C:cytosol"/>
    <property type="evidence" value="ECO:0007669"/>
    <property type="project" value="TreeGrafter"/>
</dbReference>
<dbReference type="GO" id="GO:0004477">
    <property type="term" value="F:methenyltetrahydrofolate cyclohydrolase activity"/>
    <property type="evidence" value="ECO:0007669"/>
    <property type="project" value="UniProtKB-UniRule"/>
</dbReference>
<dbReference type="Gene3D" id="3.40.50.10860">
    <property type="entry name" value="Leucine Dehydrogenase, chain A, domain 1"/>
    <property type="match status" value="1"/>
</dbReference>
<evidence type="ECO:0000259" key="12">
    <source>
        <dbReference type="Pfam" id="PF00763"/>
    </source>
</evidence>
<keyword evidence="6 11" id="KW-0521">NADP</keyword>
<feature type="binding site" evidence="11">
    <location>
        <position position="231"/>
    </location>
    <ligand>
        <name>NADP(+)</name>
        <dbReference type="ChEBI" id="CHEBI:58349"/>
    </ligand>
</feature>
<dbReference type="InterPro" id="IPR020630">
    <property type="entry name" value="THF_DH/CycHdrlase_cat_dom"/>
</dbReference>
<evidence type="ECO:0000259" key="13">
    <source>
        <dbReference type="Pfam" id="PF02882"/>
    </source>
</evidence>
<dbReference type="GO" id="GO:0004488">
    <property type="term" value="F:methylenetetrahydrofolate dehydrogenase (NADP+) activity"/>
    <property type="evidence" value="ECO:0007669"/>
    <property type="project" value="UniProtKB-UniRule"/>
</dbReference>
<feature type="domain" description="Tetrahydrofolate dehydrogenase/cyclohydrolase catalytic" evidence="12">
    <location>
        <begin position="6"/>
        <end position="120"/>
    </location>
</feature>
<comment type="caution">
    <text evidence="14">The sequence shown here is derived from an EMBL/GenBank/DDBJ whole genome shotgun (WGS) entry which is preliminary data.</text>
</comment>
<dbReference type="Proteomes" id="UP000606172">
    <property type="component" value="Unassembled WGS sequence"/>
</dbReference>
<dbReference type="AlphaFoldDB" id="A0A919RCK0"/>
<keyword evidence="3 11" id="KW-0028">Amino-acid biosynthesis</keyword>
<evidence type="ECO:0000256" key="4">
    <source>
        <dbReference type="ARBA" id="ARBA00022755"/>
    </source>
</evidence>
<dbReference type="InterPro" id="IPR046346">
    <property type="entry name" value="Aminoacid_DH-like_N_sf"/>
</dbReference>
<comment type="catalytic activity">
    <reaction evidence="11">
        <text>(6R)-5,10-methenyltetrahydrofolate + H2O = (6R)-10-formyltetrahydrofolate + H(+)</text>
        <dbReference type="Rhea" id="RHEA:23700"/>
        <dbReference type="ChEBI" id="CHEBI:15377"/>
        <dbReference type="ChEBI" id="CHEBI:15378"/>
        <dbReference type="ChEBI" id="CHEBI:57455"/>
        <dbReference type="ChEBI" id="CHEBI:195366"/>
        <dbReference type="EC" id="3.5.4.9"/>
    </reaction>
</comment>
<keyword evidence="7 11" id="KW-0560">Oxidoreductase</keyword>
<sequence length="280" mass="28668">MTATLLSGKELAAAIRAEIAVKAAELSAVGVRPRLAVVYATADESAAWYVRLIAKTAEKVGVGCEIVDLGPDASERDVRYKLSSLSLDQRVHGIILQTPLPHGVRMQDVALAIAFEKDVDGANPLSLGRLVSGLPAFAPTTAEAVVRLLDHHHVELTGRRVAVVGRSAVVGKPVAHLLLNQNATVTVCHSRTKDLAEVTSSAEVVVAAVGKAGLITADHVAPGAVVVDVGTIPTESGGMVGDVEAEGVAAKAGALTPVPGGVGPVTTALLLQHTVQAASR</sequence>
<gene>
    <name evidence="14" type="primary">folD_1</name>
    <name evidence="11" type="synonym">folD</name>
    <name evidence="14" type="ORF">Ssi02_02150</name>
</gene>
<dbReference type="InterPro" id="IPR000672">
    <property type="entry name" value="THF_DH/CycHdrlase"/>
</dbReference>
<evidence type="ECO:0000256" key="5">
    <source>
        <dbReference type="ARBA" id="ARBA00022801"/>
    </source>
</evidence>
<dbReference type="GO" id="GO:0006164">
    <property type="term" value="P:purine nucleotide biosynthetic process"/>
    <property type="evidence" value="ECO:0007669"/>
    <property type="project" value="UniProtKB-KW"/>
</dbReference>
<dbReference type="RefSeq" id="WP_204020063.1">
    <property type="nucleotide sequence ID" value="NZ_BOOW01000003.1"/>
</dbReference>
<dbReference type="PANTHER" id="PTHR48099">
    <property type="entry name" value="C-1-TETRAHYDROFOLATE SYNTHASE, CYTOPLASMIC-RELATED"/>
    <property type="match status" value="1"/>
</dbReference>
<evidence type="ECO:0000256" key="11">
    <source>
        <dbReference type="HAMAP-Rule" id="MF_01576"/>
    </source>
</evidence>
<evidence type="ECO:0000256" key="10">
    <source>
        <dbReference type="ARBA" id="ARBA00023268"/>
    </source>
</evidence>
<keyword evidence="15" id="KW-1185">Reference proteome</keyword>
<protein>
    <recommendedName>
        <fullName evidence="11">Bifunctional protein FolD</fullName>
    </recommendedName>
    <domain>
        <recommendedName>
            <fullName evidence="11">Methylenetetrahydrofolate dehydrogenase</fullName>
            <ecNumber evidence="11">1.5.1.5</ecNumber>
        </recommendedName>
    </domain>
    <domain>
        <recommendedName>
            <fullName evidence="11">Methenyltetrahydrofolate cyclohydrolase</fullName>
            <ecNumber evidence="11">3.5.4.9</ecNumber>
        </recommendedName>
    </domain>
</protein>
<dbReference type="InterPro" id="IPR036291">
    <property type="entry name" value="NAD(P)-bd_dom_sf"/>
</dbReference>
<comment type="catalytic activity">
    <reaction evidence="11">
        <text>(6R)-5,10-methylene-5,6,7,8-tetrahydrofolate + NADP(+) = (6R)-5,10-methenyltetrahydrofolate + NADPH</text>
        <dbReference type="Rhea" id="RHEA:22812"/>
        <dbReference type="ChEBI" id="CHEBI:15636"/>
        <dbReference type="ChEBI" id="CHEBI:57455"/>
        <dbReference type="ChEBI" id="CHEBI:57783"/>
        <dbReference type="ChEBI" id="CHEBI:58349"/>
        <dbReference type="EC" id="1.5.1.5"/>
    </reaction>
</comment>
<dbReference type="GO" id="GO:0000105">
    <property type="term" value="P:L-histidine biosynthetic process"/>
    <property type="evidence" value="ECO:0007669"/>
    <property type="project" value="UniProtKB-KW"/>
</dbReference>
<evidence type="ECO:0000313" key="14">
    <source>
        <dbReference type="EMBL" id="GII89984.1"/>
    </source>
</evidence>
<evidence type="ECO:0000256" key="6">
    <source>
        <dbReference type="ARBA" id="ARBA00022857"/>
    </source>
</evidence>
<dbReference type="EMBL" id="BOOW01000003">
    <property type="protein sequence ID" value="GII89984.1"/>
    <property type="molecule type" value="Genomic_DNA"/>
</dbReference>
<keyword evidence="4 11" id="KW-0658">Purine biosynthesis</keyword>
<dbReference type="Gene3D" id="3.40.50.720">
    <property type="entry name" value="NAD(P)-binding Rossmann-like Domain"/>
    <property type="match status" value="1"/>
</dbReference>
<evidence type="ECO:0000256" key="8">
    <source>
        <dbReference type="ARBA" id="ARBA00023102"/>
    </source>
</evidence>
<dbReference type="GO" id="GO:0035999">
    <property type="term" value="P:tetrahydrofolate interconversion"/>
    <property type="evidence" value="ECO:0007669"/>
    <property type="project" value="UniProtKB-UniRule"/>
</dbReference>
<dbReference type="CDD" id="cd01080">
    <property type="entry name" value="NAD_bind_m-THF_DH_Cyclohyd"/>
    <property type="match status" value="1"/>
</dbReference>
<dbReference type="EC" id="1.5.1.5" evidence="11"/>
<evidence type="ECO:0000313" key="15">
    <source>
        <dbReference type="Proteomes" id="UP000606172"/>
    </source>
</evidence>
<keyword evidence="10 11" id="KW-0511">Multifunctional enzyme</keyword>
<dbReference type="SUPFAM" id="SSF51735">
    <property type="entry name" value="NAD(P)-binding Rossmann-fold domains"/>
    <property type="match status" value="1"/>
</dbReference>
<evidence type="ECO:0000256" key="1">
    <source>
        <dbReference type="ARBA" id="ARBA00004777"/>
    </source>
</evidence>
<evidence type="ECO:0000256" key="9">
    <source>
        <dbReference type="ARBA" id="ARBA00023167"/>
    </source>
</evidence>
<dbReference type="GO" id="GO:0009086">
    <property type="term" value="P:methionine biosynthetic process"/>
    <property type="evidence" value="ECO:0007669"/>
    <property type="project" value="UniProtKB-KW"/>
</dbReference>
<dbReference type="InterPro" id="IPR020631">
    <property type="entry name" value="THF_DH/CycHdrlase_NAD-bd_dom"/>
</dbReference>
<comment type="similarity">
    <text evidence="11">Belongs to the tetrahydrofolate dehydrogenase/cyclohydrolase family.</text>
</comment>
<dbReference type="Pfam" id="PF02882">
    <property type="entry name" value="THF_DHG_CYH_C"/>
    <property type="match status" value="1"/>
</dbReference>
<dbReference type="PRINTS" id="PR00085">
    <property type="entry name" value="THFDHDRGNASE"/>
</dbReference>
<feature type="binding site" evidence="11">
    <location>
        <begin position="165"/>
        <end position="167"/>
    </location>
    <ligand>
        <name>NADP(+)</name>
        <dbReference type="ChEBI" id="CHEBI:58349"/>
    </ligand>
</feature>
<evidence type="ECO:0000256" key="2">
    <source>
        <dbReference type="ARBA" id="ARBA00022563"/>
    </source>
</evidence>
<dbReference type="EC" id="3.5.4.9" evidence="11"/>
<comment type="caution">
    <text evidence="11">Lacks conserved residue(s) required for the propagation of feature annotation.</text>
</comment>
<dbReference type="Pfam" id="PF00763">
    <property type="entry name" value="THF_DHG_CYH"/>
    <property type="match status" value="1"/>
</dbReference>
<keyword evidence="5 11" id="KW-0378">Hydrolase</keyword>
<keyword evidence="9 11" id="KW-0486">Methionine biosynthesis</keyword>